<dbReference type="PROSITE" id="PS51192">
    <property type="entry name" value="HELICASE_ATP_BIND_1"/>
    <property type="match status" value="1"/>
</dbReference>
<dbReference type="CDD" id="cd18793">
    <property type="entry name" value="SF2_C_SNF"/>
    <property type="match status" value="1"/>
</dbReference>
<dbReference type="PANTHER" id="PTHR45629:SF7">
    <property type="entry name" value="DNA EXCISION REPAIR PROTEIN ERCC-6-RELATED"/>
    <property type="match status" value="1"/>
</dbReference>
<evidence type="ECO:0008006" key="7">
    <source>
        <dbReference type="Google" id="ProtNLM"/>
    </source>
</evidence>
<dbReference type="Proteomes" id="UP001217089">
    <property type="component" value="Unassembled WGS sequence"/>
</dbReference>
<evidence type="ECO:0000313" key="6">
    <source>
        <dbReference type="Proteomes" id="UP001217089"/>
    </source>
</evidence>
<dbReference type="InterPro" id="IPR050496">
    <property type="entry name" value="SNF2_RAD54_helicase_repair"/>
</dbReference>
<dbReference type="SUPFAM" id="SSF52540">
    <property type="entry name" value="P-loop containing nucleoside triphosphate hydrolases"/>
    <property type="match status" value="2"/>
</dbReference>
<evidence type="ECO:0000313" key="5">
    <source>
        <dbReference type="EMBL" id="KAJ8318575.1"/>
    </source>
</evidence>
<dbReference type="InterPro" id="IPR014001">
    <property type="entry name" value="Helicase_ATP-bd"/>
</dbReference>
<keyword evidence="6" id="KW-1185">Reference proteome</keyword>
<gene>
    <name evidence="5" type="ORF">KUTeg_003666</name>
</gene>
<dbReference type="PROSITE" id="PS51194">
    <property type="entry name" value="HELICASE_CTER"/>
    <property type="match status" value="1"/>
</dbReference>
<dbReference type="Gene3D" id="3.40.50.300">
    <property type="entry name" value="P-loop containing nucleotide triphosphate hydrolases"/>
    <property type="match status" value="1"/>
</dbReference>
<dbReference type="InterPro" id="IPR027417">
    <property type="entry name" value="P-loop_NTPase"/>
</dbReference>
<dbReference type="InterPro" id="IPR049730">
    <property type="entry name" value="SNF2/RAD54-like_C"/>
</dbReference>
<feature type="region of interest" description="Disordered" evidence="2">
    <location>
        <begin position="72"/>
        <end position="105"/>
    </location>
</feature>
<dbReference type="InterPro" id="IPR000330">
    <property type="entry name" value="SNF2_N"/>
</dbReference>
<name>A0ABQ9FMT1_TEGGR</name>
<dbReference type="SMART" id="SM00487">
    <property type="entry name" value="DEXDc"/>
    <property type="match status" value="1"/>
</dbReference>
<sequence>MRRSAAPSSLGNPAKRPKFCVPFKSPIQSICSSNIMEKDIKKPLLDQTHKDSVNDIPKDTNVRESSTALICAPQVTEKEPNTTESTLSSSSVNNSQQQNTNKDRVHKKWEGDAILITCGRSVTLLDMEGKEIGKGTGYKSTELETLKEDETLFVGGKEIQIMSILNEEMFKSGKCFSSAGQMVTETLETQKETLTSKPFVNPHKDKQQTVNVVKNVSVTPRYDPSAPDALVMPRPSPGHQWQNNKNSLPLVDVVVDPYLSIHLRPHQRDGIKFLYECIMGYRDIAGQGAILATLYKQGPYGGKPVIKQALIITPGSLVRNWHQEFKKWLGTERLSVYAVSSDKRVEEFSLTTIYPVLIISYEMFVRAYDIIQKLKFDVVICDEGHRLKNTVIKTTSLIMSLPTRRRIVLSGTPIQNDLQEFYSIVEFCNPGILGTSAAFRRVYEGPIVASRQPDATKEEIELGEDRATELARLTKLFVLRRTQEINNQYLPPKCEIVLFCRPSPLQQLLCCRMIKSCLMGQFDGSPHLICIGALKQLCNHPGLIYPKIKKAEQSSEDTDELVYKGLSEYYPADFNTDSYLLQHSGKLVVLAALLDELHSTNPSEKIVLVSNQTKTLDILQKFCEEKDYKYLRLDGQTPTNRRQELVNRFNIVFLLSSKAGGVGLNLVGASRLVLYDIDWNPANDLQAMARVWRDGQKKQVYIYRFLTTGTIEEKIYQRQISKQGLSGAVIDARDTNEVQFSQEDLKDLFTMNEITDCDTHDLLSCTCRSGNDNQAEITELGPVRSCQLGVLKITQEKKKNLSMDELMSWKHISGEEACKHSDWFLSSAAGNKKQIAVTLNRLIKNKHRLE</sequence>
<dbReference type="Gene3D" id="3.40.50.10810">
    <property type="entry name" value="Tandem AAA-ATPase domain"/>
    <property type="match status" value="1"/>
</dbReference>
<reference evidence="5 6" key="1">
    <citation type="submission" date="2022-12" db="EMBL/GenBank/DDBJ databases">
        <title>Chromosome-level genome of Tegillarca granosa.</title>
        <authorList>
            <person name="Kim J."/>
        </authorList>
    </citation>
    <scope>NUCLEOTIDE SEQUENCE [LARGE SCALE GENOMIC DNA]</scope>
    <source>
        <strain evidence="5">Teg-2019</strain>
        <tissue evidence="5">Adductor muscle</tissue>
    </source>
</reference>
<dbReference type="EMBL" id="JARBDR010000214">
    <property type="protein sequence ID" value="KAJ8318575.1"/>
    <property type="molecule type" value="Genomic_DNA"/>
</dbReference>
<organism evidence="5 6">
    <name type="scientific">Tegillarca granosa</name>
    <name type="common">Malaysian cockle</name>
    <name type="synonym">Anadara granosa</name>
    <dbReference type="NCBI Taxonomy" id="220873"/>
    <lineage>
        <taxon>Eukaryota</taxon>
        <taxon>Metazoa</taxon>
        <taxon>Spiralia</taxon>
        <taxon>Lophotrochozoa</taxon>
        <taxon>Mollusca</taxon>
        <taxon>Bivalvia</taxon>
        <taxon>Autobranchia</taxon>
        <taxon>Pteriomorphia</taxon>
        <taxon>Arcoida</taxon>
        <taxon>Arcoidea</taxon>
        <taxon>Arcidae</taxon>
        <taxon>Tegillarca</taxon>
    </lineage>
</organism>
<accession>A0ABQ9FMT1</accession>
<comment type="caution">
    <text evidence="5">The sequence shown here is derived from an EMBL/GenBank/DDBJ whole genome shotgun (WGS) entry which is preliminary data.</text>
</comment>
<feature type="domain" description="Helicase ATP-binding" evidence="3">
    <location>
        <begin position="284"/>
        <end position="431"/>
    </location>
</feature>
<proteinExistence type="predicted"/>
<keyword evidence="1" id="KW-0378">Hydrolase</keyword>
<evidence type="ECO:0000256" key="2">
    <source>
        <dbReference type="SAM" id="MobiDB-lite"/>
    </source>
</evidence>
<evidence type="ECO:0000259" key="3">
    <source>
        <dbReference type="PROSITE" id="PS51192"/>
    </source>
</evidence>
<protein>
    <recommendedName>
        <fullName evidence="7">DNA repair and recombination protein RAD54B</fullName>
    </recommendedName>
</protein>
<dbReference type="InterPro" id="IPR001650">
    <property type="entry name" value="Helicase_C-like"/>
</dbReference>
<evidence type="ECO:0000256" key="1">
    <source>
        <dbReference type="ARBA" id="ARBA00022801"/>
    </source>
</evidence>
<dbReference type="Gene3D" id="1.20.120.850">
    <property type="entry name" value="SWI2/SNF2 ATPases, N-terminal domain"/>
    <property type="match status" value="1"/>
</dbReference>
<dbReference type="Pfam" id="PF00271">
    <property type="entry name" value="Helicase_C"/>
    <property type="match status" value="1"/>
</dbReference>
<feature type="domain" description="Helicase C-terminal" evidence="4">
    <location>
        <begin position="589"/>
        <end position="746"/>
    </location>
</feature>
<evidence type="ECO:0000259" key="4">
    <source>
        <dbReference type="PROSITE" id="PS51194"/>
    </source>
</evidence>
<dbReference type="Pfam" id="PF00176">
    <property type="entry name" value="SNF2-rel_dom"/>
    <property type="match status" value="1"/>
</dbReference>
<dbReference type="PANTHER" id="PTHR45629">
    <property type="entry name" value="SNF2/RAD54 FAMILY MEMBER"/>
    <property type="match status" value="1"/>
</dbReference>
<feature type="compositionally biased region" description="Low complexity" evidence="2">
    <location>
        <begin position="82"/>
        <end position="100"/>
    </location>
</feature>
<dbReference type="SMART" id="SM00490">
    <property type="entry name" value="HELICc"/>
    <property type="match status" value="1"/>
</dbReference>
<dbReference type="InterPro" id="IPR038718">
    <property type="entry name" value="SNF2-like_sf"/>
</dbReference>